<dbReference type="PROSITE" id="PS50956">
    <property type="entry name" value="HTH_ASNC_2"/>
    <property type="match status" value="1"/>
</dbReference>
<evidence type="ECO:0000313" key="2">
    <source>
        <dbReference type="EMBL" id="SVC85564.1"/>
    </source>
</evidence>
<proteinExistence type="predicted"/>
<gene>
    <name evidence="2" type="ORF">METZ01_LOCUS338418</name>
</gene>
<name>A0A382QJ46_9ZZZZ</name>
<dbReference type="AlphaFoldDB" id="A0A382QJ46"/>
<evidence type="ECO:0000259" key="1">
    <source>
        <dbReference type="PROSITE" id="PS50956"/>
    </source>
</evidence>
<accession>A0A382QJ46</accession>
<protein>
    <recommendedName>
        <fullName evidence="1">HTH asnC-type domain-containing protein</fullName>
    </recommendedName>
</protein>
<dbReference type="PRINTS" id="PR00033">
    <property type="entry name" value="HTHASNC"/>
</dbReference>
<reference evidence="2" key="1">
    <citation type="submission" date="2018-05" db="EMBL/GenBank/DDBJ databases">
        <authorList>
            <person name="Lanie J.A."/>
            <person name="Ng W.-L."/>
            <person name="Kazmierczak K.M."/>
            <person name="Andrzejewski T.M."/>
            <person name="Davidsen T.M."/>
            <person name="Wayne K.J."/>
            <person name="Tettelin H."/>
            <person name="Glass J.I."/>
            <person name="Rusch D."/>
            <person name="Podicherti R."/>
            <person name="Tsui H.-C.T."/>
            <person name="Winkler M.E."/>
        </authorList>
    </citation>
    <scope>NUCLEOTIDE SEQUENCE</scope>
</reference>
<dbReference type="InterPro" id="IPR036388">
    <property type="entry name" value="WH-like_DNA-bd_sf"/>
</dbReference>
<sequence length="34" mass="3731">MDETDHQILRILQVNCSMSVSDVAREVGLSPSPC</sequence>
<feature type="domain" description="HTH asnC-type" evidence="1">
    <location>
        <begin position="1"/>
        <end position="34"/>
    </location>
</feature>
<dbReference type="InterPro" id="IPR036390">
    <property type="entry name" value="WH_DNA-bd_sf"/>
</dbReference>
<dbReference type="GO" id="GO:0043565">
    <property type="term" value="F:sequence-specific DNA binding"/>
    <property type="evidence" value="ECO:0007669"/>
    <property type="project" value="InterPro"/>
</dbReference>
<dbReference type="Pfam" id="PF13404">
    <property type="entry name" value="HTH_AsnC-type"/>
    <property type="match status" value="1"/>
</dbReference>
<feature type="non-terminal residue" evidence="2">
    <location>
        <position position="34"/>
    </location>
</feature>
<dbReference type="Gene3D" id="1.10.10.10">
    <property type="entry name" value="Winged helix-like DNA-binding domain superfamily/Winged helix DNA-binding domain"/>
    <property type="match status" value="1"/>
</dbReference>
<organism evidence="2">
    <name type="scientific">marine metagenome</name>
    <dbReference type="NCBI Taxonomy" id="408172"/>
    <lineage>
        <taxon>unclassified sequences</taxon>
        <taxon>metagenomes</taxon>
        <taxon>ecological metagenomes</taxon>
    </lineage>
</organism>
<dbReference type="InterPro" id="IPR000485">
    <property type="entry name" value="AsnC-type_HTH_dom"/>
</dbReference>
<dbReference type="SUPFAM" id="SSF46785">
    <property type="entry name" value="Winged helix' DNA-binding domain"/>
    <property type="match status" value="1"/>
</dbReference>
<dbReference type="EMBL" id="UINC01114916">
    <property type="protein sequence ID" value="SVC85564.1"/>
    <property type="molecule type" value="Genomic_DNA"/>
</dbReference>